<dbReference type="PANTHER" id="PTHR33244:SF3">
    <property type="entry name" value="PEPTIDASE A2 DOMAIN-CONTAINING PROTEIN"/>
    <property type="match status" value="1"/>
</dbReference>
<evidence type="ECO:0000313" key="2">
    <source>
        <dbReference type="Proteomes" id="UP000000305"/>
    </source>
</evidence>
<dbReference type="OrthoDB" id="2286242at2759"/>
<dbReference type="PhylomeDB" id="E9GT94"/>
<reference evidence="1 2" key="1">
    <citation type="journal article" date="2011" name="Science">
        <title>The ecoresponsive genome of Daphnia pulex.</title>
        <authorList>
            <person name="Colbourne J.K."/>
            <person name="Pfrender M.E."/>
            <person name="Gilbert D."/>
            <person name="Thomas W.K."/>
            <person name="Tucker A."/>
            <person name="Oakley T.H."/>
            <person name="Tokishita S."/>
            <person name="Aerts A."/>
            <person name="Arnold G.J."/>
            <person name="Basu M.K."/>
            <person name="Bauer D.J."/>
            <person name="Caceres C.E."/>
            <person name="Carmel L."/>
            <person name="Casola C."/>
            <person name="Choi J.H."/>
            <person name="Detter J.C."/>
            <person name="Dong Q."/>
            <person name="Dusheyko S."/>
            <person name="Eads B.D."/>
            <person name="Frohlich T."/>
            <person name="Geiler-Samerotte K.A."/>
            <person name="Gerlach D."/>
            <person name="Hatcher P."/>
            <person name="Jogdeo S."/>
            <person name="Krijgsveld J."/>
            <person name="Kriventseva E.V."/>
            <person name="Kultz D."/>
            <person name="Laforsch C."/>
            <person name="Lindquist E."/>
            <person name="Lopez J."/>
            <person name="Manak J.R."/>
            <person name="Muller J."/>
            <person name="Pangilinan J."/>
            <person name="Patwardhan R.P."/>
            <person name="Pitluck S."/>
            <person name="Pritham E.J."/>
            <person name="Rechtsteiner A."/>
            <person name="Rho M."/>
            <person name="Rogozin I.B."/>
            <person name="Sakarya O."/>
            <person name="Salamov A."/>
            <person name="Schaack S."/>
            <person name="Shapiro H."/>
            <person name="Shiga Y."/>
            <person name="Skalitzky C."/>
            <person name="Smith Z."/>
            <person name="Souvorov A."/>
            <person name="Sung W."/>
            <person name="Tang Z."/>
            <person name="Tsuchiya D."/>
            <person name="Tu H."/>
            <person name="Vos H."/>
            <person name="Wang M."/>
            <person name="Wolf Y.I."/>
            <person name="Yamagata H."/>
            <person name="Yamada T."/>
            <person name="Ye Y."/>
            <person name="Shaw J.R."/>
            <person name="Andrews J."/>
            <person name="Crease T.J."/>
            <person name="Tang H."/>
            <person name="Lucas S.M."/>
            <person name="Robertson H.M."/>
            <person name="Bork P."/>
            <person name="Koonin E.V."/>
            <person name="Zdobnov E.M."/>
            <person name="Grigoriev I.V."/>
            <person name="Lynch M."/>
            <person name="Boore J.L."/>
        </authorList>
    </citation>
    <scope>NUCLEOTIDE SEQUENCE [LARGE SCALE GENOMIC DNA]</scope>
</reference>
<dbReference type="PANTHER" id="PTHR33244">
    <property type="entry name" value="INTEGRASE CATALYTIC DOMAIN-CONTAINING PROTEIN-RELATED"/>
    <property type="match status" value="1"/>
</dbReference>
<proteinExistence type="predicted"/>
<gene>
    <name evidence="1" type="ORF">DAPPUDRAFT_247718</name>
</gene>
<protein>
    <submittedName>
        <fullName evidence="1">Uncharacterized protein</fullName>
    </submittedName>
</protein>
<evidence type="ECO:0000313" key="1">
    <source>
        <dbReference type="EMBL" id="EFX77396.1"/>
    </source>
</evidence>
<organism evidence="1 2">
    <name type="scientific">Daphnia pulex</name>
    <name type="common">Water flea</name>
    <dbReference type="NCBI Taxonomy" id="6669"/>
    <lineage>
        <taxon>Eukaryota</taxon>
        <taxon>Metazoa</taxon>
        <taxon>Ecdysozoa</taxon>
        <taxon>Arthropoda</taxon>
        <taxon>Crustacea</taxon>
        <taxon>Branchiopoda</taxon>
        <taxon>Diplostraca</taxon>
        <taxon>Cladocera</taxon>
        <taxon>Anomopoda</taxon>
        <taxon>Daphniidae</taxon>
        <taxon>Daphnia</taxon>
    </lineage>
</organism>
<dbReference type="HOGENOM" id="CLU_098783_1_0_1"/>
<dbReference type="AlphaFoldDB" id="E9GT94"/>
<accession>E9GT94</accession>
<sequence>MTLRQNAGILEKRALRAIKIRMQHYNRTRHPLPALHISDNVVIQHHRSKRWTTPGVIVEVGAFRDYLVKTPAGRLFRRNPRFLRLHSPTVVPHSLSPASIGFHPPVSSSSPMTAAPPIHVAPADTSPAGPRRKMRLAAKKPVWNVIR</sequence>
<dbReference type="Proteomes" id="UP000000305">
    <property type="component" value="Unassembled WGS sequence"/>
</dbReference>
<dbReference type="InParanoid" id="E9GT94"/>
<dbReference type="KEGG" id="dpx:DAPPUDRAFT_247718"/>
<name>E9GT94_DAPPU</name>
<keyword evidence="2" id="KW-1185">Reference proteome</keyword>
<dbReference type="EMBL" id="GL732563">
    <property type="protein sequence ID" value="EFX77396.1"/>
    <property type="molecule type" value="Genomic_DNA"/>
</dbReference>
<dbReference type="OMA" id="KIRMQHY"/>